<feature type="modified residue" description="4-aspartylphosphate" evidence="1">
    <location>
        <position position="55"/>
    </location>
</feature>
<evidence type="ECO:0000313" key="3">
    <source>
        <dbReference type="EMBL" id="MBS1259032.1"/>
    </source>
</evidence>
<dbReference type="PROSITE" id="PS50110">
    <property type="entry name" value="RESPONSE_REGULATORY"/>
    <property type="match status" value="1"/>
</dbReference>
<feature type="domain" description="Response regulatory" evidence="2">
    <location>
        <begin position="5"/>
        <end position="120"/>
    </location>
</feature>
<organism evidence="3 4">
    <name type="scientific">Candidatus Scalindua arabica</name>
    <dbReference type="NCBI Taxonomy" id="1127984"/>
    <lineage>
        <taxon>Bacteria</taxon>
        <taxon>Pseudomonadati</taxon>
        <taxon>Planctomycetota</taxon>
        <taxon>Candidatus Brocadiia</taxon>
        <taxon>Candidatus Brocadiales</taxon>
        <taxon>Candidatus Scalinduaceae</taxon>
        <taxon>Candidatus Scalindua</taxon>
    </lineage>
</organism>
<protein>
    <submittedName>
        <fullName evidence="3">Protein-glutamate methylesterase/protein-glutamine glutaminase</fullName>
    </submittedName>
</protein>
<proteinExistence type="predicted"/>
<dbReference type="SMART" id="SM00448">
    <property type="entry name" value="REC"/>
    <property type="match status" value="1"/>
</dbReference>
<evidence type="ECO:0000256" key="1">
    <source>
        <dbReference type="PROSITE-ProRule" id="PRU00169"/>
    </source>
</evidence>
<comment type="caution">
    <text evidence="3">The sequence shown here is derived from an EMBL/GenBank/DDBJ whole genome shotgun (WGS) entry which is preliminary data.</text>
</comment>
<dbReference type="Gene3D" id="3.40.50.2300">
    <property type="match status" value="1"/>
</dbReference>
<dbReference type="InterPro" id="IPR001789">
    <property type="entry name" value="Sig_transdc_resp-reg_receiver"/>
</dbReference>
<accession>A0A941W437</accession>
<dbReference type="SUPFAM" id="SSF52172">
    <property type="entry name" value="CheY-like"/>
    <property type="match status" value="1"/>
</dbReference>
<dbReference type="CDD" id="cd17534">
    <property type="entry name" value="REC_DC-like"/>
    <property type="match status" value="1"/>
</dbReference>
<dbReference type="PANTHER" id="PTHR43228">
    <property type="entry name" value="TWO-COMPONENT RESPONSE REGULATOR"/>
    <property type="match status" value="1"/>
</dbReference>
<keyword evidence="1" id="KW-0597">Phosphoprotein</keyword>
<reference evidence="3" key="1">
    <citation type="journal article" date="2021" name="ISME J.">
        <title>Fine-scale metabolic discontinuity in a stratified prokaryote microbiome of a Red Sea deep halocline.</title>
        <authorList>
            <person name="Michoud G."/>
            <person name="Ngugi D.K."/>
            <person name="Barozzi A."/>
            <person name="Merlino G."/>
            <person name="Calleja M.L."/>
            <person name="Delgado-Huertas A."/>
            <person name="Moran X.A.G."/>
            <person name="Daffonchio D."/>
        </authorList>
    </citation>
    <scope>NUCLEOTIDE SEQUENCE</scope>
    <source>
        <strain evidence="3">SuakinDeep_MAG55_1</strain>
    </source>
</reference>
<name>A0A941W437_9BACT</name>
<sequence length="167" mass="18936">MSKARIMIVEDEWTVAEEIKMVLQSFEYTVTSMSSSGEEAIQNAEKDKPDLVLMDIVLEGKMDGIEAGNEIRSRFNTPIIFLTAYTDEKILERASITGPFGYIVKPFVNEDLKISIEIALYKYRIEKERKRLIEELQGALPKITSLSGLLPVCPSCKKVRDAEGNWK</sequence>
<dbReference type="EMBL" id="JAANXD010000078">
    <property type="protein sequence ID" value="MBS1259032.1"/>
    <property type="molecule type" value="Genomic_DNA"/>
</dbReference>
<dbReference type="GO" id="GO:0000160">
    <property type="term" value="P:phosphorelay signal transduction system"/>
    <property type="evidence" value="ECO:0007669"/>
    <property type="project" value="InterPro"/>
</dbReference>
<dbReference type="Proteomes" id="UP000722750">
    <property type="component" value="Unassembled WGS sequence"/>
</dbReference>
<evidence type="ECO:0000313" key="4">
    <source>
        <dbReference type="Proteomes" id="UP000722750"/>
    </source>
</evidence>
<dbReference type="InterPro" id="IPR052048">
    <property type="entry name" value="ST_Response_Regulator"/>
</dbReference>
<dbReference type="AlphaFoldDB" id="A0A941W437"/>
<evidence type="ECO:0000259" key="2">
    <source>
        <dbReference type="PROSITE" id="PS50110"/>
    </source>
</evidence>
<gene>
    <name evidence="3" type="ORF">MAG551_02098</name>
</gene>
<dbReference type="Pfam" id="PF00072">
    <property type="entry name" value="Response_reg"/>
    <property type="match status" value="1"/>
</dbReference>
<dbReference type="PANTHER" id="PTHR43228:SF6">
    <property type="entry name" value="RESPONSE REGULATOR RECEIVER"/>
    <property type="match status" value="1"/>
</dbReference>
<dbReference type="InterPro" id="IPR011006">
    <property type="entry name" value="CheY-like_superfamily"/>
</dbReference>